<dbReference type="InterPro" id="IPR036908">
    <property type="entry name" value="RlpA-like_sf"/>
</dbReference>
<evidence type="ECO:0000313" key="4">
    <source>
        <dbReference type="EMBL" id="PNU00930.1"/>
    </source>
</evidence>
<dbReference type="CDD" id="cd22786">
    <property type="entry name" value="DPBB_YuiC-like"/>
    <property type="match status" value="1"/>
</dbReference>
<dbReference type="KEGG" id="cthd:CDO33_01040"/>
<comment type="caution">
    <text evidence="4">The sequence shown here is derived from an EMBL/GenBank/DDBJ whole genome shotgun (WGS) entry which is preliminary data.</text>
</comment>
<reference evidence="5" key="1">
    <citation type="submission" date="2017-06" db="EMBL/GenBank/DDBJ databases">
        <title>Investigating the central metabolism of Clostridium thermosuccinogenes.</title>
        <authorList>
            <person name="Koendjbiharie J.G."/>
            <person name="Van Kranenburg R."/>
            <person name="Vriesendorp B."/>
        </authorList>
    </citation>
    <scope>NUCLEOTIDE SEQUENCE [LARGE SCALE GENOMIC DNA]</scope>
    <source>
        <strain evidence="5">DSM 5806</strain>
    </source>
</reference>
<feature type="domain" description="G5" evidence="3">
    <location>
        <begin position="153"/>
        <end position="233"/>
    </location>
</feature>
<dbReference type="Pfam" id="PF03990">
    <property type="entry name" value="DUF348"/>
    <property type="match status" value="2"/>
</dbReference>
<dbReference type="Gene3D" id="2.40.40.10">
    <property type="entry name" value="RlpA-like domain"/>
    <property type="match status" value="1"/>
</dbReference>
<keyword evidence="2" id="KW-1133">Transmembrane helix</keyword>
<dbReference type="RefSeq" id="WP_103080312.1">
    <property type="nucleotide sequence ID" value="NZ_CP021850.1"/>
</dbReference>
<dbReference type="GO" id="GO:0004553">
    <property type="term" value="F:hydrolase activity, hydrolyzing O-glycosyl compounds"/>
    <property type="evidence" value="ECO:0007669"/>
    <property type="project" value="InterPro"/>
</dbReference>
<gene>
    <name evidence="4" type="ORF">CDQ84_03340</name>
</gene>
<keyword evidence="2" id="KW-0472">Membrane</keyword>
<name>A0A2K2FK21_9CLOT</name>
<dbReference type="OrthoDB" id="9798935at2"/>
<dbReference type="InterPro" id="IPR007137">
    <property type="entry name" value="DUF348"/>
</dbReference>
<dbReference type="PANTHER" id="PTHR39160:SF4">
    <property type="entry name" value="RESUSCITATION-PROMOTING FACTOR RPFB"/>
    <property type="match status" value="1"/>
</dbReference>
<dbReference type="GO" id="GO:0009254">
    <property type="term" value="P:peptidoglycan turnover"/>
    <property type="evidence" value="ECO:0007669"/>
    <property type="project" value="InterPro"/>
</dbReference>
<dbReference type="GO" id="GO:0019867">
    <property type="term" value="C:outer membrane"/>
    <property type="evidence" value="ECO:0007669"/>
    <property type="project" value="InterPro"/>
</dbReference>
<evidence type="ECO:0000256" key="2">
    <source>
        <dbReference type="SAM" id="Phobius"/>
    </source>
</evidence>
<dbReference type="InterPro" id="IPR011098">
    <property type="entry name" value="G5_dom"/>
</dbReference>
<dbReference type="AlphaFoldDB" id="A0A2K2FK21"/>
<organism evidence="4 5">
    <name type="scientific">Clostridium thermosuccinogenes</name>
    <dbReference type="NCBI Taxonomy" id="84032"/>
    <lineage>
        <taxon>Bacteria</taxon>
        <taxon>Bacillati</taxon>
        <taxon>Bacillota</taxon>
        <taxon>Clostridia</taxon>
        <taxon>Eubacteriales</taxon>
        <taxon>Clostridiaceae</taxon>
        <taxon>Clostridium</taxon>
    </lineage>
</organism>
<dbReference type="Pfam" id="PF06725">
    <property type="entry name" value="3D"/>
    <property type="match status" value="1"/>
</dbReference>
<protein>
    <recommendedName>
        <fullName evidence="3">G5 domain-containing protein</fullName>
    </recommendedName>
</protein>
<dbReference type="SMART" id="SM01208">
    <property type="entry name" value="G5"/>
    <property type="match status" value="1"/>
</dbReference>
<dbReference type="InterPro" id="IPR051933">
    <property type="entry name" value="Resuscitation_pf_RpfB"/>
</dbReference>
<dbReference type="PANTHER" id="PTHR39160">
    <property type="entry name" value="CELL WALL-BINDING PROTEIN YOCH"/>
    <property type="match status" value="1"/>
</dbReference>
<dbReference type="EMBL" id="NIOJ01000005">
    <property type="protein sequence ID" value="PNU00930.1"/>
    <property type="molecule type" value="Genomic_DNA"/>
</dbReference>
<evidence type="ECO:0000313" key="5">
    <source>
        <dbReference type="Proteomes" id="UP000236151"/>
    </source>
</evidence>
<proteinExistence type="predicted"/>
<evidence type="ECO:0000259" key="3">
    <source>
        <dbReference type="PROSITE" id="PS51109"/>
    </source>
</evidence>
<keyword evidence="5" id="KW-1185">Reference proteome</keyword>
<accession>A0A2K2FK21</accession>
<keyword evidence="2" id="KW-0812">Transmembrane</keyword>
<dbReference type="PROSITE" id="PS51109">
    <property type="entry name" value="G5"/>
    <property type="match status" value="1"/>
</dbReference>
<evidence type="ECO:0000256" key="1">
    <source>
        <dbReference type="ARBA" id="ARBA00022729"/>
    </source>
</evidence>
<dbReference type="Proteomes" id="UP000236151">
    <property type="component" value="Unassembled WGS sequence"/>
</dbReference>
<dbReference type="InterPro" id="IPR010611">
    <property type="entry name" value="3D_dom"/>
</dbReference>
<sequence length="351" mass="39431">MIPLEKNIKRYFSLKEFAIVFLSVVLSVLAGTAVFYNLKREVIINDNGKQIMVRTMKTTVSEVLQQNGITIGEYDEISLPLDAKLQKISINEIYIERAVPVNIFVDGKSIQVMTCEDTVEDVLKSSSIELSELDKLDNVSLNDKIEANMDIRIIRVKEELVTEQIPIPFSEIKKENHNMDKGTSRTVREGKDGIREKVYKVVFEDGKEVLRELIEDVVAIAPVNKIIEYGTVLNFKTSRGEVVRYKKVLNMKATAYTASYKDTGKKPGDAGFGITYTGKKVKEGIIAVDPKVIPLGTRVYIEGVGNTPDYGFAVAEDIGSAVKGNVIDLYFDTQEEADRWGRRSVRVYILK</sequence>
<feature type="transmembrane region" description="Helical" evidence="2">
    <location>
        <begin position="12"/>
        <end position="36"/>
    </location>
</feature>
<dbReference type="Pfam" id="PF07501">
    <property type="entry name" value="G5"/>
    <property type="match status" value="1"/>
</dbReference>
<dbReference type="Gene3D" id="2.20.230.10">
    <property type="entry name" value="Resuscitation-promoting factor rpfb"/>
    <property type="match status" value="1"/>
</dbReference>
<dbReference type="SUPFAM" id="SSF50685">
    <property type="entry name" value="Barwin-like endoglucanases"/>
    <property type="match status" value="1"/>
</dbReference>
<keyword evidence="1" id="KW-0732">Signal</keyword>